<dbReference type="EMBL" id="BMZF01000005">
    <property type="protein sequence ID" value="GHA54541.1"/>
    <property type="molecule type" value="Genomic_DNA"/>
</dbReference>
<dbReference type="PANTHER" id="PTHR46656:SF3">
    <property type="entry name" value="PUTATIVE-RELATED"/>
    <property type="match status" value="1"/>
</dbReference>
<evidence type="ECO:0008006" key="3">
    <source>
        <dbReference type="Google" id="ProtNLM"/>
    </source>
</evidence>
<dbReference type="Pfam" id="PF13692">
    <property type="entry name" value="Glyco_trans_1_4"/>
    <property type="match status" value="1"/>
</dbReference>
<dbReference type="CDD" id="cd01635">
    <property type="entry name" value="Glycosyltransferase_GTB-type"/>
    <property type="match status" value="1"/>
</dbReference>
<dbReference type="Gene3D" id="3.40.50.2000">
    <property type="entry name" value="Glycogen Phosphorylase B"/>
    <property type="match status" value="1"/>
</dbReference>
<dbReference type="Proteomes" id="UP000634455">
    <property type="component" value="Unassembled WGS sequence"/>
</dbReference>
<gene>
    <name evidence="1" type="ORF">GCM10008927_20420</name>
</gene>
<dbReference type="PANTHER" id="PTHR46656">
    <property type="entry name" value="PUTATIVE-RELATED"/>
    <property type="match status" value="1"/>
</dbReference>
<protein>
    <recommendedName>
        <fullName evidence="3">Glycosyl transferase family 1 domain-containing protein</fullName>
    </recommendedName>
</protein>
<proteinExistence type="predicted"/>
<name>A0ABQ3D208_9RHOB</name>
<dbReference type="SUPFAM" id="SSF53756">
    <property type="entry name" value="UDP-Glycosyltransferase/glycogen phosphorylase"/>
    <property type="match status" value="1"/>
</dbReference>
<comment type="caution">
    <text evidence="1">The sequence shown here is derived from an EMBL/GenBank/DDBJ whole genome shotgun (WGS) entry which is preliminary data.</text>
</comment>
<reference evidence="2" key="1">
    <citation type="journal article" date="2019" name="Int. J. Syst. Evol. Microbiol.">
        <title>The Global Catalogue of Microorganisms (GCM) 10K type strain sequencing project: providing services to taxonomists for standard genome sequencing and annotation.</title>
        <authorList>
            <consortium name="The Broad Institute Genomics Platform"/>
            <consortium name="The Broad Institute Genome Sequencing Center for Infectious Disease"/>
            <person name="Wu L."/>
            <person name="Ma J."/>
        </authorList>
    </citation>
    <scope>NUCLEOTIDE SEQUENCE [LARGE SCALE GENOMIC DNA]</scope>
    <source>
        <strain evidence="2">KCTC 32465</strain>
    </source>
</reference>
<evidence type="ECO:0000313" key="2">
    <source>
        <dbReference type="Proteomes" id="UP000634455"/>
    </source>
</evidence>
<accession>A0ABQ3D208</accession>
<evidence type="ECO:0000313" key="1">
    <source>
        <dbReference type="EMBL" id="GHA54541.1"/>
    </source>
</evidence>
<organism evidence="1 2">
    <name type="scientific">Paramylibacter ulvae</name>
    <dbReference type="NCBI Taxonomy" id="1651968"/>
    <lineage>
        <taxon>Bacteria</taxon>
        <taxon>Pseudomonadati</taxon>
        <taxon>Pseudomonadota</taxon>
        <taxon>Alphaproteobacteria</taxon>
        <taxon>Rhodobacterales</taxon>
        <taxon>Paracoccaceae</taxon>
        <taxon>Paramylibacter</taxon>
    </lineage>
</organism>
<keyword evidence="2" id="KW-1185">Reference proteome</keyword>
<sequence>MTQDALNSIGLKFETSDTFNANLCSARRSKTEISPKRNVMIHHVNAERVPFQLISPELARRGDIYQIGFPLWELSQIPDIHRLGIEMLDELWVPSKFVSDLYASQTTNIQLMGKSIPELDLLDVLSTTQLRDGDKFRCITAFDFHSSVERKNPIAAVYAFQKAFPRRSFPDCELIVKTTPTQSDHWGDPNDQIGQIRRIAFLDSRIKICESIMTHSDYFRLLASADCMISPHRGEGFGYFAAYALALAKPLIVTNFGGTRDFCNYNNSYPIVAPMIDVPKSHAIYPTKNAQWADISPDAIAANLYQIYTEYDVAKQRATLGQQDIQTRYSPERYAQRCRERLQEIGVI</sequence>